<protein>
    <recommendedName>
        <fullName evidence="3">DUF4209 domain-containing protein</fullName>
    </recommendedName>
</protein>
<gene>
    <name evidence="1" type="ORF">P9989_06150</name>
</gene>
<accession>A0ABY8J1J0</accession>
<dbReference type="EMBL" id="CP121671">
    <property type="protein sequence ID" value="WFT75946.1"/>
    <property type="molecule type" value="Genomic_DNA"/>
</dbReference>
<evidence type="ECO:0000313" key="2">
    <source>
        <dbReference type="Proteomes" id="UP001221597"/>
    </source>
</evidence>
<sequence length="666" mass="79084">MLEPWFPIRRFVFKKLVGQACYVIVTLERGEYMSGIKFYSAYDIACGEELEKIVEKIRNEDIDSEWSVNDLLDFHNVIKYMRVERFCDIIVQQTNTDLTTYKKNIKQKIGKFLGSHKDDFINQYDEIDLEFADDFLEIIEIYNLYQKIEGKNFKQLLEKENVHILEVLKFKRLTEYFDETVKDLLLSDSMNAETILSKYLNEDELFLPPSLTAADKLSLIDRYIDSPLVNINVLRRIIHFPKNKKLKIPDKIKLHAQRKAKEEEEKIFNDGVGIQSGVKISYPYNQGDAILLSMEGRTADIKVSRDWIEENLDFPTLWNNFIYLFGFVDGTMRLEFDSKKNESSTLESVLRPQAEHLYYQSTSFNYKEMLSDAEINSYVNVLNVLDIRLEDMIEWFFGVYLNDEFQISDFIVKMPSSEASFFEKCRTILPEIDRILKQYDALIEDGTIDQELIQMSSSSLRFKDVKSFNKMKYVYSSSDWYKTASYLLFSDQSSIFYLPTKQVQYKNFFNLMVSEELTSGDFREHQLRRMQWLFDKNLIWENNRGYFEFVDHGVIYVLKELYYKEVMSFWHYPDEIKGLIEGLSVQNLVSFDRSLFSRNEQDYIDYYLNKSKFTNGHDIRNKYLHGTNTNDEEQYIRDYYSILKLFVVIVIKINDDLCIKSMDDNK</sequence>
<dbReference type="RefSeq" id="WP_283077906.1">
    <property type="nucleotide sequence ID" value="NZ_CP121671.1"/>
</dbReference>
<reference evidence="1 2" key="1">
    <citation type="submission" date="2023-04" db="EMBL/GenBank/DDBJ databases">
        <title>Genome sequence of Halobacillus naozhouensis KACC 21980.</title>
        <authorList>
            <person name="Kim S."/>
            <person name="Heo J."/>
            <person name="Kwon S.-W."/>
        </authorList>
    </citation>
    <scope>NUCLEOTIDE SEQUENCE [LARGE SCALE GENOMIC DNA]</scope>
    <source>
        <strain evidence="1 2">KCTC 13234</strain>
    </source>
</reference>
<dbReference type="Proteomes" id="UP001221597">
    <property type="component" value="Chromosome"/>
</dbReference>
<evidence type="ECO:0008006" key="3">
    <source>
        <dbReference type="Google" id="ProtNLM"/>
    </source>
</evidence>
<proteinExistence type="predicted"/>
<name>A0ABY8J1J0_9BACI</name>
<evidence type="ECO:0000313" key="1">
    <source>
        <dbReference type="EMBL" id="WFT75946.1"/>
    </source>
</evidence>
<keyword evidence="2" id="KW-1185">Reference proteome</keyword>
<organism evidence="1 2">
    <name type="scientific">Halobacillus naozhouensis</name>
    <dbReference type="NCBI Taxonomy" id="554880"/>
    <lineage>
        <taxon>Bacteria</taxon>
        <taxon>Bacillati</taxon>
        <taxon>Bacillota</taxon>
        <taxon>Bacilli</taxon>
        <taxon>Bacillales</taxon>
        <taxon>Bacillaceae</taxon>
        <taxon>Halobacillus</taxon>
    </lineage>
</organism>